<dbReference type="Gene3D" id="1.20.1280.50">
    <property type="match status" value="1"/>
</dbReference>
<accession>A0A0W0W0A7</accession>
<reference evidence="2 3" key="1">
    <citation type="submission" date="2015-11" db="EMBL/GenBank/DDBJ databases">
        <title>Genomic analysis of 38 Legionella species identifies large and diverse effector repertoires.</title>
        <authorList>
            <person name="Burstein D."/>
            <person name="Amaro F."/>
            <person name="Zusman T."/>
            <person name="Lifshitz Z."/>
            <person name="Cohen O."/>
            <person name="Gilbert J.A."/>
            <person name="Pupko T."/>
            <person name="Shuman H.A."/>
            <person name="Segal G."/>
        </authorList>
    </citation>
    <scope>NUCLEOTIDE SEQUENCE [LARGE SCALE GENOMIC DNA]</scope>
    <source>
        <strain evidence="2 3">ATCC 49751</strain>
    </source>
</reference>
<comment type="caution">
    <text evidence="2">The sequence shown here is derived from an EMBL/GenBank/DDBJ whole genome shotgun (WGS) entry which is preliminary data.</text>
</comment>
<dbReference type="InterPro" id="IPR036047">
    <property type="entry name" value="F-box-like_dom_sf"/>
</dbReference>
<dbReference type="SUPFAM" id="SSF81383">
    <property type="entry name" value="F-box domain"/>
    <property type="match status" value="1"/>
</dbReference>
<dbReference type="EMBL" id="LNYI01000003">
    <property type="protein sequence ID" value="KTD25722.1"/>
    <property type="molecule type" value="Genomic_DNA"/>
</dbReference>
<dbReference type="AlphaFoldDB" id="A0A0W0W0A7"/>
<dbReference type="InterPro" id="IPR001810">
    <property type="entry name" value="F-box_dom"/>
</dbReference>
<evidence type="ECO:0000313" key="2">
    <source>
        <dbReference type="EMBL" id="KTD25722.1"/>
    </source>
</evidence>
<dbReference type="Pfam" id="PF00646">
    <property type="entry name" value="F-box"/>
    <property type="match status" value="1"/>
</dbReference>
<name>A0A0W0W0A7_9GAMM</name>
<dbReference type="PROSITE" id="PS50181">
    <property type="entry name" value="FBOX"/>
    <property type="match status" value="1"/>
</dbReference>
<proteinExistence type="predicted"/>
<dbReference type="eggNOG" id="ENOG5031ENS">
    <property type="taxonomic scope" value="Bacteria"/>
</dbReference>
<protein>
    <recommendedName>
        <fullName evidence="1">F-box domain-containing protein</fullName>
    </recommendedName>
</protein>
<gene>
    <name evidence="2" type="ORF">Llan_0112</name>
</gene>
<dbReference type="PATRIC" id="fig|45067.4.peg.115"/>
<evidence type="ECO:0000259" key="1">
    <source>
        <dbReference type="PROSITE" id="PS50181"/>
    </source>
</evidence>
<keyword evidence="3" id="KW-1185">Reference proteome</keyword>
<feature type="domain" description="F-box" evidence="1">
    <location>
        <begin position="61"/>
        <end position="108"/>
    </location>
</feature>
<dbReference type="Proteomes" id="UP000054869">
    <property type="component" value="Unassembled WGS sequence"/>
</dbReference>
<evidence type="ECO:0000313" key="3">
    <source>
        <dbReference type="Proteomes" id="UP000054869"/>
    </source>
</evidence>
<sequence length="270" mass="30737">MLFEFIALISSKMPGKTRTNTPARLQDIVLAAIAQNPDLSISIIHNKEYEIPHIKEALINSLFIQLLPVEIQCEIISFLPIQDWESLFKVSKAWQQQVVTAANLYLNSIKNQLAPIQNYNFESLMKKLMNQVHAYDGQANNYGRHPNRSTQINALFQLNDEIPCLTKPLAKLFHCQKKVGEIQSAIEKEYSYGSFFVSIPQNSRLYSILLPVSTECRKLTQRLKKAMECAKFSPEHPVAKLFSDALLEIKNLQSLKMEIESGREEASLAL</sequence>
<organism evidence="2 3">
    <name type="scientific">Legionella lansingensis</name>
    <dbReference type="NCBI Taxonomy" id="45067"/>
    <lineage>
        <taxon>Bacteria</taxon>
        <taxon>Pseudomonadati</taxon>
        <taxon>Pseudomonadota</taxon>
        <taxon>Gammaproteobacteria</taxon>
        <taxon>Legionellales</taxon>
        <taxon>Legionellaceae</taxon>
        <taxon>Legionella</taxon>
    </lineage>
</organism>